<dbReference type="Pfam" id="PF01841">
    <property type="entry name" value="Transglut_core"/>
    <property type="match status" value="1"/>
</dbReference>
<dbReference type="SUPFAM" id="SSF48452">
    <property type="entry name" value="TPR-like"/>
    <property type="match status" value="1"/>
</dbReference>
<gene>
    <name evidence="3" type="ORF">ACFO5Q_13640</name>
</gene>
<evidence type="ECO:0000259" key="1">
    <source>
        <dbReference type="Pfam" id="PF01841"/>
    </source>
</evidence>
<evidence type="ECO:0000313" key="4">
    <source>
        <dbReference type="Proteomes" id="UP001595776"/>
    </source>
</evidence>
<dbReference type="Pfam" id="PF12969">
    <property type="entry name" value="DUF3857"/>
    <property type="match status" value="1"/>
</dbReference>
<comment type="caution">
    <text evidence="3">The sequence shown here is derived from an EMBL/GenBank/DDBJ whole genome shotgun (WGS) entry which is preliminary data.</text>
</comment>
<dbReference type="RefSeq" id="WP_068143529.1">
    <property type="nucleotide sequence ID" value="NZ_JBHSCR010000014.1"/>
</dbReference>
<dbReference type="Gene3D" id="2.60.40.3140">
    <property type="match status" value="1"/>
</dbReference>
<proteinExistence type="predicted"/>
<dbReference type="InterPro" id="IPR024618">
    <property type="entry name" value="DUF3857"/>
</dbReference>
<feature type="domain" description="DUF3857" evidence="2">
    <location>
        <begin position="83"/>
        <end position="248"/>
    </location>
</feature>
<name>A0ABV8UCF3_9PROT</name>
<dbReference type="InterPro" id="IPR002931">
    <property type="entry name" value="Transglutaminase-like"/>
</dbReference>
<dbReference type="Proteomes" id="UP001595776">
    <property type="component" value="Unassembled WGS sequence"/>
</dbReference>
<dbReference type="Gene3D" id="1.25.40.10">
    <property type="entry name" value="Tetratricopeptide repeat domain"/>
    <property type="match status" value="2"/>
</dbReference>
<keyword evidence="4" id="KW-1185">Reference proteome</keyword>
<sequence>MFYRVWAPIVAVFFLILLPAATLPLQASIETKADVTVGKADAPDWVVDRKAGTGVPEHRAAAVGDGIFYMLADTQVAWRPDGYEYYTRYSYTVTDRSGLEEASRLTYAFDPHDTDLTFNHIRVVRNGEIQDRLQDVQITLLRQEESLESAGIIDGDLTALAELEDIQVGDTIDYAVSSVVHSSLWPGEFFDYFDMGWSVPIGERHYRLIWPEDKPLFIKTYQDAPDPVISKSGDVKIYEWSVIDPTPIPGEESTPAWHVSWPLVSISSMESWQDVQRWAAPKYDVDMTLPESFALKVQAIADKWQAPEDRLTEALRLVQDKIRYVGIEIGNGSHIPRTPQQVIRRGYGDCKDKALLLTAVLRELGIEAWPALVDSEQGPSLPDTLPAPIAFDHAIVKAEIGDRAYWLDPTWSHQGGRGDILIQPSYAYGLPIGAEDAGLEPIEVQPTTDPTMRVTEAYSFPKKGEDFFTLEVTTVYEEDEADIQRGTIAGQSYDDFSSSYLDYYLGMYDGLVETRDLTIEDDLDANRITINAAYRLPRAAAKSSGAVNSMSINAWGVRDLFNTPNQTKRRTPLKMPYRINRHHQIKMEVEGRRPRGSEIVRRALEGAAFKRTFTEDRETLVIDFEVTNTTLSVTPDDAAEAIKFGNDIASNTNLTFSIKKVPLSMAGRFNIDEELFSPLEEDMTKALKAMDDNKHILALRTLNAMLKQVPEANRLRGLIQLKRGMALNKLDRDSFALKAFEEAAELYTDDANLYFRMAELYRGAEDLEKEVGILVTLAAKHPASAKNLNSQWINDLNFKLTEAGKSELFDNLSILLAGAGYEGTNSWGADWIYANAVQALVKSDRLTNIPRFLEKISDPSSLLSLMIDRRYEAIWPDVEKRAGADLRLALDREIENRKKAYEEDEEDAERLAAYVEALRDGGKMEQAAAAAKPFVDDWGTVEAIGTDAFWVVDSYARALSDLGQYDQSIDIMKKLTALPIEDFPDTINMRINLAVLLQQVGRYEEALAYAQELNAEVAEDYASDFGRMFIRSVQACSHYMLGQADNGDAILDAMAENPRKNIHAYASTLLCADRPSETADLMIEHLADNAYRDMALTKFLQAKEAPHTPPFERIMMNRLRKALALPKAQEAFAKNGRRVKIDAFDLHWGG</sequence>
<organism evidence="3 4">
    <name type="scientific">Kordiimonas lipolytica</name>
    <dbReference type="NCBI Taxonomy" id="1662421"/>
    <lineage>
        <taxon>Bacteria</taxon>
        <taxon>Pseudomonadati</taxon>
        <taxon>Pseudomonadota</taxon>
        <taxon>Alphaproteobacteria</taxon>
        <taxon>Kordiimonadales</taxon>
        <taxon>Kordiimonadaceae</taxon>
        <taxon>Kordiimonas</taxon>
    </lineage>
</organism>
<evidence type="ECO:0000259" key="2">
    <source>
        <dbReference type="Pfam" id="PF12969"/>
    </source>
</evidence>
<feature type="domain" description="Transglutaminase-like" evidence="1">
    <location>
        <begin position="302"/>
        <end position="368"/>
    </location>
</feature>
<reference evidence="4" key="1">
    <citation type="journal article" date="2019" name="Int. J. Syst. Evol. Microbiol.">
        <title>The Global Catalogue of Microorganisms (GCM) 10K type strain sequencing project: providing services to taxonomists for standard genome sequencing and annotation.</title>
        <authorList>
            <consortium name="The Broad Institute Genomics Platform"/>
            <consortium name="The Broad Institute Genome Sequencing Center for Infectious Disease"/>
            <person name="Wu L."/>
            <person name="Ma J."/>
        </authorList>
    </citation>
    <scope>NUCLEOTIDE SEQUENCE [LARGE SCALE GENOMIC DNA]</scope>
    <source>
        <strain evidence="4">CGMCC 1.15304</strain>
    </source>
</reference>
<dbReference type="InterPro" id="IPR011990">
    <property type="entry name" value="TPR-like_helical_dom_sf"/>
</dbReference>
<dbReference type="InterPro" id="IPR038765">
    <property type="entry name" value="Papain-like_cys_pep_sf"/>
</dbReference>
<evidence type="ECO:0000313" key="3">
    <source>
        <dbReference type="EMBL" id="MFC4348891.1"/>
    </source>
</evidence>
<dbReference type="EMBL" id="JBHSCR010000014">
    <property type="protein sequence ID" value="MFC4348891.1"/>
    <property type="molecule type" value="Genomic_DNA"/>
</dbReference>
<dbReference type="SUPFAM" id="SSF54001">
    <property type="entry name" value="Cysteine proteinases"/>
    <property type="match status" value="1"/>
</dbReference>
<dbReference type="Gene3D" id="3.10.620.30">
    <property type="match status" value="1"/>
</dbReference>
<accession>A0ABV8UCF3</accession>
<protein>
    <submittedName>
        <fullName evidence="3">DUF3857 domain-containing protein</fullName>
    </submittedName>
</protein>